<name>A0ABD5R155_9EURY</name>
<accession>A0ABD5R155</accession>
<dbReference type="RefSeq" id="WP_256411038.1">
    <property type="nucleotide sequence ID" value="NZ_JANHDM010000003.1"/>
</dbReference>
<comment type="caution">
    <text evidence="1">The sequence shown here is derived from an EMBL/GenBank/DDBJ whole genome shotgun (WGS) entry which is preliminary data.</text>
</comment>
<dbReference type="Proteomes" id="UP001596118">
    <property type="component" value="Unassembled WGS sequence"/>
</dbReference>
<dbReference type="EMBL" id="JBHSKY010000007">
    <property type="protein sequence ID" value="MFC5278631.1"/>
    <property type="molecule type" value="Genomic_DNA"/>
</dbReference>
<organism evidence="1 2">
    <name type="scientific">Halorubrum rubrum</name>
    <dbReference type="NCBI Taxonomy" id="1126240"/>
    <lineage>
        <taxon>Archaea</taxon>
        <taxon>Methanobacteriati</taxon>
        <taxon>Methanobacteriota</taxon>
        <taxon>Stenosarchaea group</taxon>
        <taxon>Halobacteria</taxon>
        <taxon>Halobacteriales</taxon>
        <taxon>Haloferacaceae</taxon>
        <taxon>Halorubrum</taxon>
    </lineage>
</organism>
<evidence type="ECO:0000313" key="1">
    <source>
        <dbReference type="EMBL" id="MFC5278631.1"/>
    </source>
</evidence>
<sequence length="53" mass="5995">MPTCEECGDELQETNPGGRYRDKCMDCIEEIAEDIPSHREQCDDPDCLTCTTP</sequence>
<evidence type="ECO:0000313" key="2">
    <source>
        <dbReference type="Proteomes" id="UP001596118"/>
    </source>
</evidence>
<gene>
    <name evidence="1" type="ORF">ACFPM1_07670</name>
</gene>
<evidence type="ECO:0008006" key="3">
    <source>
        <dbReference type="Google" id="ProtNLM"/>
    </source>
</evidence>
<proteinExistence type="predicted"/>
<dbReference type="AlphaFoldDB" id="A0ABD5R155"/>
<reference evidence="1 2" key="1">
    <citation type="journal article" date="2019" name="Int. J. Syst. Evol. Microbiol.">
        <title>The Global Catalogue of Microorganisms (GCM) 10K type strain sequencing project: providing services to taxonomists for standard genome sequencing and annotation.</title>
        <authorList>
            <consortium name="The Broad Institute Genomics Platform"/>
            <consortium name="The Broad Institute Genome Sequencing Center for Infectious Disease"/>
            <person name="Wu L."/>
            <person name="Ma J."/>
        </authorList>
    </citation>
    <scope>NUCLEOTIDE SEQUENCE [LARGE SCALE GENOMIC DNA]</scope>
    <source>
        <strain evidence="1 2">CGMCC 1.12124</strain>
    </source>
</reference>
<protein>
    <recommendedName>
        <fullName evidence="3">Rubrerythrin-like domain-containing protein</fullName>
    </recommendedName>
</protein>
<keyword evidence="2" id="KW-1185">Reference proteome</keyword>